<gene>
    <name evidence="1" type="ORF">LCGC14_1736190</name>
</gene>
<evidence type="ECO:0000313" key="1">
    <source>
        <dbReference type="EMBL" id="KKM07218.1"/>
    </source>
</evidence>
<sequence>MSIQIRIQTGRYRYVRSSGDEKSVPTFLTRTFRTSKDAIRYLRELGKKKGGE</sequence>
<reference evidence="1" key="1">
    <citation type="journal article" date="2015" name="Nature">
        <title>Complex archaea that bridge the gap between prokaryotes and eukaryotes.</title>
        <authorList>
            <person name="Spang A."/>
            <person name="Saw J.H."/>
            <person name="Jorgensen S.L."/>
            <person name="Zaremba-Niedzwiedzka K."/>
            <person name="Martijn J."/>
            <person name="Lind A.E."/>
            <person name="van Eijk R."/>
            <person name="Schleper C."/>
            <person name="Guy L."/>
            <person name="Ettema T.J."/>
        </authorList>
    </citation>
    <scope>NUCLEOTIDE SEQUENCE</scope>
</reference>
<name>A0A0F9K7R1_9ZZZZ</name>
<proteinExistence type="predicted"/>
<protein>
    <submittedName>
        <fullName evidence="1">Uncharacterized protein</fullName>
    </submittedName>
</protein>
<organism evidence="1">
    <name type="scientific">marine sediment metagenome</name>
    <dbReference type="NCBI Taxonomy" id="412755"/>
    <lineage>
        <taxon>unclassified sequences</taxon>
        <taxon>metagenomes</taxon>
        <taxon>ecological metagenomes</taxon>
    </lineage>
</organism>
<dbReference type="EMBL" id="LAZR01015821">
    <property type="protein sequence ID" value="KKM07218.1"/>
    <property type="molecule type" value="Genomic_DNA"/>
</dbReference>
<comment type="caution">
    <text evidence="1">The sequence shown here is derived from an EMBL/GenBank/DDBJ whole genome shotgun (WGS) entry which is preliminary data.</text>
</comment>
<accession>A0A0F9K7R1</accession>
<dbReference type="AlphaFoldDB" id="A0A0F9K7R1"/>